<protein>
    <submittedName>
        <fullName evidence="2">ABC transporter substrate-binding protein</fullName>
    </submittedName>
</protein>
<evidence type="ECO:0000259" key="1">
    <source>
        <dbReference type="Pfam" id="PF04230"/>
    </source>
</evidence>
<dbReference type="Proteomes" id="UP000529710">
    <property type="component" value="Unassembled WGS sequence"/>
</dbReference>
<dbReference type="InterPro" id="IPR007345">
    <property type="entry name" value="Polysacch_pyruvyl_Trfase"/>
</dbReference>
<organism evidence="2 3">
    <name type="scientific">Bifidobacterium erythrocebi</name>
    <dbReference type="NCBI Taxonomy" id="2675325"/>
    <lineage>
        <taxon>Bacteria</taxon>
        <taxon>Bacillati</taxon>
        <taxon>Actinomycetota</taxon>
        <taxon>Actinomycetes</taxon>
        <taxon>Bifidobacteriales</taxon>
        <taxon>Bifidobacteriaceae</taxon>
        <taxon>Bifidobacterium</taxon>
    </lineage>
</organism>
<evidence type="ECO:0000313" key="2">
    <source>
        <dbReference type="EMBL" id="NMM96898.1"/>
    </source>
</evidence>
<gene>
    <name evidence="2" type="ORF">G1C98_1636</name>
</gene>
<dbReference type="AlphaFoldDB" id="A0A7Y0EVR6"/>
<evidence type="ECO:0000313" key="3">
    <source>
        <dbReference type="Proteomes" id="UP000529710"/>
    </source>
</evidence>
<proteinExistence type="predicted"/>
<sequence>MRSILRSLHIHARKDTEDSRQEQTPKAFYLIAEPGYPNYGDELIAGEWLSLLGKYYPEIPVVVDCARPGPAAVILKDKHPHAIFTDTLRRLGTENPFPYDGPIDDIAGFVGEALNDEGIAPNYASGIRLLQHGVQSIHMLGGGYMRGDWTCNLSRLAVGPWAHERKIPVAATGLGLMPIEGDSLRFAQQAAMSFDVFTVRDVPTRTALLGGSTVDAANTVKVAPDDCFVNGLEDCYASPEGLPDVMVCVQSDFVTEQQALFEQVRRTLECWGVEKDAAIGVVECNPRIDYPVLPYLSEHGYSNLRFFPIIDVLEKGFPARAGQRWLSTRYHPHILAAAKGCSGSFISVDSGYYDVKHDAVIRMGSHWTRNTIGEKPAAPGAGFEQNGLVKEHSAEIRRNIHALYPRIPVNGA</sequence>
<comment type="caution">
    <text evidence="2">The sequence shown here is derived from an EMBL/GenBank/DDBJ whole genome shotgun (WGS) entry which is preliminary data.</text>
</comment>
<reference evidence="2 3" key="1">
    <citation type="submission" date="2020-02" db="EMBL/GenBank/DDBJ databases">
        <title>Characterization of phylogenetic diversity of novel bifidobacterial species isolated in Czech ZOOs.</title>
        <authorList>
            <person name="Lugli G.A."/>
            <person name="Vera N.B."/>
            <person name="Ventura M."/>
        </authorList>
    </citation>
    <scope>NUCLEOTIDE SEQUENCE [LARGE SCALE GENOMIC DNA]</scope>
    <source>
        <strain evidence="2 3">DSM 109960</strain>
    </source>
</reference>
<dbReference type="EMBL" id="JAAIIF010000018">
    <property type="protein sequence ID" value="NMM96898.1"/>
    <property type="molecule type" value="Genomic_DNA"/>
</dbReference>
<keyword evidence="3" id="KW-1185">Reference proteome</keyword>
<feature type="domain" description="Polysaccharide pyruvyl transferase" evidence="1">
    <location>
        <begin position="38"/>
        <end position="232"/>
    </location>
</feature>
<dbReference type="Pfam" id="PF04230">
    <property type="entry name" value="PS_pyruv_trans"/>
    <property type="match status" value="1"/>
</dbReference>
<dbReference type="RefSeq" id="WP_169080785.1">
    <property type="nucleotide sequence ID" value="NZ_JAAIIF010000018.1"/>
</dbReference>
<accession>A0A7Y0EVR6</accession>
<name>A0A7Y0EVR6_9BIFI</name>